<dbReference type="PANTHER" id="PTHR21483">
    <property type="entry name" value="RNA POLYMERASE II-ASSOCIATED PROTEIN 1"/>
    <property type="match status" value="1"/>
</dbReference>
<dbReference type="VEuPathDB" id="FungiDB:C5L36_0A01100"/>
<comment type="caution">
    <text evidence="5">The sequence shown here is derived from an EMBL/GenBank/DDBJ whole genome shotgun (WGS) entry which is preliminary data.</text>
</comment>
<dbReference type="PANTHER" id="PTHR21483:SF18">
    <property type="entry name" value="RNA POLYMERASE II-ASSOCIATED PROTEIN 1"/>
    <property type="match status" value="1"/>
</dbReference>
<dbReference type="Proteomes" id="UP000195871">
    <property type="component" value="Unassembled WGS sequence"/>
</dbReference>
<name>A0A1Z8JR19_PICKU</name>
<organism evidence="5 6">
    <name type="scientific">Pichia kudriavzevii</name>
    <name type="common">Yeast</name>
    <name type="synonym">Issatchenkia orientalis</name>
    <dbReference type="NCBI Taxonomy" id="4909"/>
    <lineage>
        <taxon>Eukaryota</taxon>
        <taxon>Fungi</taxon>
        <taxon>Dikarya</taxon>
        <taxon>Ascomycota</taxon>
        <taxon>Saccharomycotina</taxon>
        <taxon>Pichiomycetes</taxon>
        <taxon>Pichiales</taxon>
        <taxon>Pichiaceae</taxon>
        <taxon>Pichia</taxon>
    </lineage>
</organism>
<dbReference type="Pfam" id="PF08620">
    <property type="entry name" value="RPAP1_C"/>
    <property type="match status" value="1"/>
</dbReference>
<dbReference type="Pfam" id="PF08621">
    <property type="entry name" value="RPAP1_N"/>
    <property type="match status" value="1"/>
</dbReference>
<gene>
    <name evidence="5" type="ORF">CAS74_001304</name>
</gene>
<dbReference type="EMBL" id="NHMM01000002">
    <property type="protein sequence ID" value="OUT23001.1"/>
    <property type="molecule type" value="Genomic_DNA"/>
</dbReference>
<proteinExistence type="inferred from homology"/>
<protein>
    <recommendedName>
        <fullName evidence="7">RNA polymerase II-associated protein RBA50</fullName>
    </recommendedName>
</protein>
<evidence type="ECO:0000313" key="5">
    <source>
        <dbReference type="EMBL" id="OUT23001.1"/>
    </source>
</evidence>
<evidence type="ECO:0000259" key="4">
    <source>
        <dbReference type="Pfam" id="PF08621"/>
    </source>
</evidence>
<dbReference type="GO" id="GO:0006366">
    <property type="term" value="P:transcription by RNA polymerase II"/>
    <property type="evidence" value="ECO:0007669"/>
    <property type="project" value="InterPro"/>
</dbReference>
<dbReference type="InterPro" id="IPR013930">
    <property type="entry name" value="RPAP1_N"/>
</dbReference>
<dbReference type="AlphaFoldDB" id="A0A1Z8JR19"/>
<evidence type="ECO:0000313" key="6">
    <source>
        <dbReference type="Proteomes" id="UP000195871"/>
    </source>
</evidence>
<dbReference type="InterPro" id="IPR039913">
    <property type="entry name" value="RPAP1/Rba50"/>
</dbReference>
<accession>A0A1Z8JR19</accession>
<evidence type="ECO:0000256" key="1">
    <source>
        <dbReference type="ARBA" id="ARBA00009953"/>
    </source>
</evidence>
<comment type="similarity">
    <text evidence="1">Belongs to the RPAP1 family.</text>
</comment>
<feature type="region of interest" description="Disordered" evidence="2">
    <location>
        <begin position="250"/>
        <end position="272"/>
    </location>
</feature>
<evidence type="ECO:0000256" key="2">
    <source>
        <dbReference type="SAM" id="MobiDB-lite"/>
    </source>
</evidence>
<sequence>MDILGDIVEHETSVPKPPSVPSSSSKGFPQATAKRPSRWRQRLQEKGLSSMSGEVSGGDQDDGKFYTVDNDTNLKKFKDDGERRLDYSGLSEEERVHQENIEILARMSNKDREEAKQELLDNLDPKVLEMLMKRSMRKYGKPGEKGLCEEDQQTKEASMFDPVEGAAGTWVGGEHELDKTIPTATVENTASSHCSPAGSCSDNLKSSLMKSKTMASSSPVGNSASSEKKIRFSKEAKVIYLDQSKQVKLETPEDDEWEDVSDVKSPSLTPLVDDDAAPPLEDAIQLAEQSVHDVVRTKSGIHFPKPRQPYEELDINDPNFNDKLYEKYFPDLPKNPKQLEWMENSNTRIPDEIAYDSLESVRFDFKGEIITSDNIDRYLGENQGLYNHSKNPELPGYTLTELAHYLRSTYPGQVCIACRTLGRIMYKLGTLEYQVNEVGPTAEDNGNGIAKESGKEGQFEIECWKLIDTLQIIPLLQSYSSDKQKNLSIKNYAIDALWLWKKGGGDGKMKKSITQSQ</sequence>
<feature type="domain" description="RPAP1 N-terminal" evidence="4">
    <location>
        <begin position="94"/>
        <end position="137"/>
    </location>
</feature>
<evidence type="ECO:0000259" key="3">
    <source>
        <dbReference type="Pfam" id="PF08620"/>
    </source>
</evidence>
<dbReference type="InterPro" id="IPR013929">
    <property type="entry name" value="RPAP1_C"/>
</dbReference>
<feature type="domain" description="RPAP1 C-terminal" evidence="3">
    <location>
        <begin position="360"/>
        <end position="428"/>
    </location>
</feature>
<evidence type="ECO:0008006" key="7">
    <source>
        <dbReference type="Google" id="ProtNLM"/>
    </source>
</evidence>
<reference evidence="5 6" key="1">
    <citation type="submission" date="2017-05" db="EMBL/GenBank/DDBJ databases">
        <title>The Genome Sequence of Candida krusei Ckrusei653.</title>
        <authorList>
            <person name="Cuomo C."/>
            <person name="Forche A."/>
            <person name="Young S."/>
            <person name="Abouelleil A."/>
            <person name="Cao P."/>
            <person name="Chapman S."/>
            <person name="Cusick C."/>
            <person name="Shea T."/>
            <person name="Nusbaum C."/>
            <person name="Birren B."/>
        </authorList>
    </citation>
    <scope>NUCLEOTIDE SEQUENCE [LARGE SCALE GENOMIC DNA]</scope>
    <source>
        <strain evidence="5 6">Ckrusei653</strain>
    </source>
</reference>
<feature type="region of interest" description="Disordered" evidence="2">
    <location>
        <begin position="1"/>
        <end position="68"/>
    </location>
</feature>